<evidence type="ECO:0000256" key="1">
    <source>
        <dbReference type="SAM" id="MobiDB-lite"/>
    </source>
</evidence>
<dbReference type="AlphaFoldDB" id="A0AAE0NC57"/>
<feature type="compositionally biased region" description="Polar residues" evidence="1">
    <location>
        <begin position="1"/>
        <end position="25"/>
    </location>
</feature>
<gene>
    <name evidence="2" type="ORF">B0H63DRAFT_244144</name>
</gene>
<feature type="compositionally biased region" description="Basic and acidic residues" evidence="1">
    <location>
        <begin position="47"/>
        <end position="64"/>
    </location>
</feature>
<evidence type="ECO:0000313" key="2">
    <source>
        <dbReference type="EMBL" id="KAK3378311.1"/>
    </source>
</evidence>
<name>A0AAE0NC57_9PEZI</name>
<feature type="compositionally biased region" description="Low complexity" evidence="1">
    <location>
        <begin position="151"/>
        <end position="163"/>
    </location>
</feature>
<comment type="caution">
    <text evidence="2">The sequence shown here is derived from an EMBL/GenBank/DDBJ whole genome shotgun (WGS) entry which is preliminary data.</text>
</comment>
<evidence type="ECO:0000313" key="3">
    <source>
        <dbReference type="Proteomes" id="UP001285441"/>
    </source>
</evidence>
<feature type="region of interest" description="Disordered" evidence="1">
    <location>
        <begin position="1"/>
        <end position="69"/>
    </location>
</feature>
<feature type="compositionally biased region" description="Basic residues" evidence="1">
    <location>
        <begin position="266"/>
        <end position="275"/>
    </location>
</feature>
<feature type="region of interest" description="Disordered" evidence="1">
    <location>
        <begin position="263"/>
        <end position="322"/>
    </location>
</feature>
<dbReference type="Proteomes" id="UP001285441">
    <property type="component" value="Unassembled WGS sequence"/>
</dbReference>
<reference evidence="2" key="1">
    <citation type="journal article" date="2023" name="Mol. Phylogenet. Evol.">
        <title>Genome-scale phylogeny and comparative genomics of the fungal order Sordariales.</title>
        <authorList>
            <person name="Hensen N."/>
            <person name="Bonometti L."/>
            <person name="Westerberg I."/>
            <person name="Brannstrom I.O."/>
            <person name="Guillou S."/>
            <person name="Cros-Aarteil S."/>
            <person name="Calhoun S."/>
            <person name="Haridas S."/>
            <person name="Kuo A."/>
            <person name="Mondo S."/>
            <person name="Pangilinan J."/>
            <person name="Riley R."/>
            <person name="LaButti K."/>
            <person name="Andreopoulos B."/>
            <person name="Lipzen A."/>
            <person name="Chen C."/>
            <person name="Yan M."/>
            <person name="Daum C."/>
            <person name="Ng V."/>
            <person name="Clum A."/>
            <person name="Steindorff A."/>
            <person name="Ohm R.A."/>
            <person name="Martin F."/>
            <person name="Silar P."/>
            <person name="Natvig D.O."/>
            <person name="Lalanne C."/>
            <person name="Gautier V."/>
            <person name="Ament-Velasquez S.L."/>
            <person name="Kruys A."/>
            <person name="Hutchinson M.I."/>
            <person name="Powell A.J."/>
            <person name="Barry K."/>
            <person name="Miller A.N."/>
            <person name="Grigoriev I.V."/>
            <person name="Debuchy R."/>
            <person name="Gladieux P."/>
            <person name="Hiltunen Thoren M."/>
            <person name="Johannesson H."/>
        </authorList>
    </citation>
    <scope>NUCLEOTIDE SEQUENCE</scope>
    <source>
        <strain evidence="2">CBS 232.78</strain>
    </source>
</reference>
<keyword evidence="3" id="KW-1185">Reference proteome</keyword>
<sequence>MPELSICSNISPNTSVADNTTSPLPSNMAKDRAAAKSGAPKVAKQKKSSDDKVKKSIKNAEGKDKKAKKIAIAKIEEALAKTEDETEAVADTMVVDTEVEVSVKKSGKKKSKSAKKSKNPTEEDDEEEGGAPLFAIDVQPTKSLKPAISLPDPEIAASSSSSSSEDDSEEDESDPDDEEAATPAKVKTEKVMQEPPSGLNRKARRRLQLIARQKEVIQKGNGLKPGSDEPNESVDRQLAAWVKKFDGMAADLEKRKLERAAEAAAKRSKNPKYAKIKGISSARELKRQARKASKKAADAEKAAAGGAQPEGEKKKKSAKTTA</sequence>
<organism evidence="2 3">
    <name type="scientific">Podospora didyma</name>
    <dbReference type="NCBI Taxonomy" id="330526"/>
    <lineage>
        <taxon>Eukaryota</taxon>
        <taxon>Fungi</taxon>
        <taxon>Dikarya</taxon>
        <taxon>Ascomycota</taxon>
        <taxon>Pezizomycotina</taxon>
        <taxon>Sordariomycetes</taxon>
        <taxon>Sordariomycetidae</taxon>
        <taxon>Sordariales</taxon>
        <taxon>Podosporaceae</taxon>
        <taxon>Podospora</taxon>
    </lineage>
</organism>
<feature type="compositionally biased region" description="Acidic residues" evidence="1">
    <location>
        <begin position="164"/>
        <end position="180"/>
    </location>
</feature>
<reference evidence="2" key="2">
    <citation type="submission" date="2023-06" db="EMBL/GenBank/DDBJ databases">
        <authorList>
            <consortium name="Lawrence Berkeley National Laboratory"/>
            <person name="Haridas S."/>
            <person name="Hensen N."/>
            <person name="Bonometti L."/>
            <person name="Westerberg I."/>
            <person name="Brannstrom I.O."/>
            <person name="Guillou S."/>
            <person name="Cros-Aarteil S."/>
            <person name="Calhoun S."/>
            <person name="Kuo A."/>
            <person name="Mondo S."/>
            <person name="Pangilinan J."/>
            <person name="Riley R."/>
            <person name="LaButti K."/>
            <person name="Andreopoulos B."/>
            <person name="Lipzen A."/>
            <person name="Chen C."/>
            <person name="Yanf M."/>
            <person name="Daum C."/>
            <person name="Ng V."/>
            <person name="Clum A."/>
            <person name="Steindorff A."/>
            <person name="Ohm R."/>
            <person name="Martin F."/>
            <person name="Silar P."/>
            <person name="Natvig D."/>
            <person name="Lalanne C."/>
            <person name="Gautier V."/>
            <person name="Ament-velasquez S.L."/>
            <person name="Kruys A."/>
            <person name="Hutchinson M.I."/>
            <person name="Powell A.J."/>
            <person name="Barry K."/>
            <person name="Miller A.N."/>
            <person name="Grigoriev I.V."/>
            <person name="Debuchy R."/>
            <person name="Gladieux P."/>
            <person name="Thoren M.H."/>
            <person name="Johannesson H."/>
        </authorList>
    </citation>
    <scope>NUCLEOTIDE SEQUENCE</scope>
    <source>
        <strain evidence="2">CBS 232.78</strain>
    </source>
</reference>
<accession>A0AAE0NC57</accession>
<dbReference type="EMBL" id="JAULSW010000006">
    <property type="protein sequence ID" value="KAK3378311.1"/>
    <property type="molecule type" value="Genomic_DNA"/>
</dbReference>
<feature type="compositionally biased region" description="Basic residues" evidence="1">
    <location>
        <begin position="105"/>
        <end position="118"/>
    </location>
</feature>
<feature type="region of interest" description="Disordered" evidence="1">
    <location>
        <begin position="81"/>
        <end position="234"/>
    </location>
</feature>
<protein>
    <submittedName>
        <fullName evidence="2">Uncharacterized protein</fullName>
    </submittedName>
</protein>
<proteinExistence type="predicted"/>